<name>A0AAJ0CT19_9HYPO</name>
<sequence>MDLEPPRRYANPHVIIHELDSDSESESSFRASDDSTLAESDSIPPSPRQPPAYADEGAPPQYQEEHNLDDVKARREAKKTLCIRLLTSVFITVLVSLIVAAVVARVHDSQINTNWSSNQAAPSRNHTANGTSFTMDSSKKSTSAKQVMVHTAPALHNVETAVVAQKAQPTATSQPSTMATTVNKVQAVDCASPELFANATLITDTTPAATGSTLSERTRRSRQSVEEAEDQVVGMSIYTLKGCLLARSAYKGTGIGDLVHRCTMMCPDKKLETNQARHVVTDEWGACG</sequence>
<dbReference type="EMBL" id="JASWJB010000100">
    <property type="protein sequence ID" value="KAK2598065.1"/>
    <property type="molecule type" value="Genomic_DNA"/>
</dbReference>
<dbReference type="Proteomes" id="UP001251528">
    <property type="component" value="Unassembled WGS sequence"/>
</dbReference>
<keyword evidence="2" id="KW-0812">Transmembrane</keyword>
<evidence type="ECO:0000313" key="3">
    <source>
        <dbReference type="EMBL" id="KAK2598065.1"/>
    </source>
</evidence>
<comment type="caution">
    <text evidence="3">The sequence shown here is derived from an EMBL/GenBank/DDBJ whole genome shotgun (WGS) entry which is preliminary data.</text>
</comment>
<protein>
    <submittedName>
        <fullName evidence="3">Uncharacterized protein</fullName>
    </submittedName>
</protein>
<keyword evidence="2" id="KW-0472">Membrane</keyword>
<evidence type="ECO:0000256" key="2">
    <source>
        <dbReference type="SAM" id="Phobius"/>
    </source>
</evidence>
<evidence type="ECO:0000313" key="4">
    <source>
        <dbReference type="Proteomes" id="UP001251528"/>
    </source>
</evidence>
<proteinExistence type="predicted"/>
<feature type="region of interest" description="Disordered" evidence="1">
    <location>
        <begin position="1"/>
        <end position="62"/>
    </location>
</feature>
<reference evidence="3" key="1">
    <citation type="submission" date="2023-06" db="EMBL/GenBank/DDBJ databases">
        <title>Conoideocrella luteorostrata (Hypocreales: Clavicipitaceae), a potential biocontrol fungus for elongate hemlock scale in United States Christmas tree production areas.</title>
        <authorList>
            <person name="Barrett H."/>
            <person name="Lovett B."/>
            <person name="Macias A.M."/>
            <person name="Stajich J.E."/>
            <person name="Kasson M.T."/>
        </authorList>
    </citation>
    <scope>NUCLEOTIDE SEQUENCE</scope>
    <source>
        <strain evidence="3">ARSEF 14590</strain>
    </source>
</reference>
<keyword evidence="4" id="KW-1185">Reference proteome</keyword>
<dbReference type="AlphaFoldDB" id="A0AAJ0CT19"/>
<feature type="region of interest" description="Disordered" evidence="1">
    <location>
        <begin position="114"/>
        <end position="142"/>
    </location>
</feature>
<gene>
    <name evidence="3" type="ORF">QQS21_005776</name>
</gene>
<accession>A0AAJ0CT19</accession>
<feature type="transmembrane region" description="Helical" evidence="2">
    <location>
        <begin position="81"/>
        <end position="104"/>
    </location>
</feature>
<evidence type="ECO:0000256" key="1">
    <source>
        <dbReference type="SAM" id="MobiDB-lite"/>
    </source>
</evidence>
<organism evidence="3 4">
    <name type="scientific">Conoideocrella luteorostrata</name>
    <dbReference type="NCBI Taxonomy" id="1105319"/>
    <lineage>
        <taxon>Eukaryota</taxon>
        <taxon>Fungi</taxon>
        <taxon>Dikarya</taxon>
        <taxon>Ascomycota</taxon>
        <taxon>Pezizomycotina</taxon>
        <taxon>Sordariomycetes</taxon>
        <taxon>Hypocreomycetidae</taxon>
        <taxon>Hypocreales</taxon>
        <taxon>Clavicipitaceae</taxon>
        <taxon>Conoideocrella</taxon>
    </lineage>
</organism>
<keyword evidence="2" id="KW-1133">Transmembrane helix</keyword>